<protein>
    <submittedName>
        <fullName evidence="3">Bacillus transposase protein</fullName>
    </submittedName>
</protein>
<organism evidence="3 5">
    <name type="scientific">[Ruminococcus] torques</name>
    <dbReference type="NCBI Taxonomy" id="33039"/>
    <lineage>
        <taxon>Bacteria</taxon>
        <taxon>Bacillati</taxon>
        <taxon>Bacillota</taxon>
        <taxon>Clostridia</taxon>
        <taxon>Lachnospirales</taxon>
        <taxon>Lachnospiraceae</taxon>
        <taxon>Mediterraneibacter</taxon>
    </lineage>
</organism>
<dbReference type="Proteomes" id="UP000292665">
    <property type="component" value="Unassembled WGS sequence"/>
</dbReference>
<dbReference type="Proteomes" id="UP000095787">
    <property type="component" value="Unassembled WGS sequence"/>
</dbReference>
<evidence type="ECO:0000256" key="1">
    <source>
        <dbReference type="ARBA" id="ARBA00034117"/>
    </source>
</evidence>
<proteinExistence type="inferred from homology"/>
<dbReference type="EMBL" id="CYZO01000002">
    <property type="protein sequence ID" value="CUN54265.1"/>
    <property type="molecule type" value="Genomic_DNA"/>
</dbReference>
<evidence type="ECO:0000313" key="6">
    <source>
        <dbReference type="Proteomes" id="UP000292665"/>
    </source>
</evidence>
<dbReference type="EMBL" id="RCYR01000014">
    <property type="protein sequence ID" value="RYS79892.1"/>
    <property type="molecule type" value="Genomic_DNA"/>
</dbReference>
<gene>
    <name evidence="4" type="ORF">EAI93_08165</name>
    <name evidence="3" type="ORF">ERS852456_00169</name>
</gene>
<dbReference type="Pfam" id="PF04740">
    <property type="entry name" value="LXG"/>
    <property type="match status" value="1"/>
</dbReference>
<accession>A0A173XUL9</accession>
<name>A0A173XUL9_9FIRM</name>
<evidence type="ECO:0000313" key="3">
    <source>
        <dbReference type="EMBL" id="CUN54265.1"/>
    </source>
</evidence>
<evidence type="ECO:0000259" key="2">
    <source>
        <dbReference type="PROSITE" id="PS51756"/>
    </source>
</evidence>
<dbReference type="PROSITE" id="PS51756">
    <property type="entry name" value="LXG"/>
    <property type="match status" value="1"/>
</dbReference>
<reference evidence="3 5" key="1">
    <citation type="submission" date="2015-09" db="EMBL/GenBank/DDBJ databases">
        <authorList>
            <consortium name="Pathogen Informatics"/>
        </authorList>
    </citation>
    <scope>NUCLEOTIDE SEQUENCE [LARGE SCALE GENOMIC DNA]</scope>
    <source>
        <strain evidence="3 5">2789STDY5834841</strain>
    </source>
</reference>
<evidence type="ECO:0000313" key="5">
    <source>
        <dbReference type="Proteomes" id="UP000095787"/>
    </source>
</evidence>
<dbReference type="AlphaFoldDB" id="A0A173XUL9"/>
<comment type="similarity">
    <text evidence="1">In the N-terminal section; belongs to the LXG family.</text>
</comment>
<dbReference type="RefSeq" id="WP_055158687.1">
    <property type="nucleotide sequence ID" value="NZ_CAUCNQ010000005.1"/>
</dbReference>
<evidence type="ECO:0000313" key="4">
    <source>
        <dbReference type="EMBL" id="RYS79892.1"/>
    </source>
</evidence>
<dbReference type="InterPro" id="IPR006829">
    <property type="entry name" value="LXG_dom"/>
</dbReference>
<sequence length="649" mass="72584">MSGQYKIMYSSMDQFYDQTNGRMAEWVSQLEPWVKACENLGNMECYQGKSAESVKTYLKEVHMTLLTSIQQAIQLYRTKYLFYREGYYDIEGDLYAVIPQKTLLSVKDRMKTEIEDVSDSSLIVQTSLLNVSDLIALQAPNSYYLKDSMEEVKQNVTDFNQNIIDYEAQHKSEANGELADLLQSLFATLTEYYTNGTNVTSYQSGDCFGNSHMPELCQHVLTANEYLKENAEEIELAEVKMQEVFAQQYEDACKAREEEGAIKLLTGGAAAITGILAIVGTGGMATPVVIGVWVTGGSTALYGASKAIEGIQDVHYGRAKDLTSKSFNFIRDTVFQGNQEAYDAWGNINMMVAGLLVPIGQGTKAGAGLGVKAIARESAKRVAKEAVKDMAVDFTAETMTNWAREELDLGDFQTELLKTGLEFGLDKGLDKVGSKHVPFTDDMTFSEAKRYNQSMQNMESGKHNPPGLSDADMDAWDFANQKVSEHIAVKKVDHNEVIKIRSEYAKKQESFLHPKTDADSAKTATFTNQEAEDLAFGAIKGKGKSDAVVLGKFEDGKSTSYDKIAQEYDAQYYNLDEWDELAKTYSRDEMWKVNEKFLDIEIASGRDIYLSHDPAKFSGDGSFFAKEIEYLRQHGYKFVKEGDLWHAVQ</sequence>
<reference evidence="4 6" key="2">
    <citation type="journal article" date="2019" name="Science, e1252229">
        <title>Invertible promoters mediate bacterial phase variation, antibiotic resistance, and host adaptation in the gut.</title>
        <authorList>
            <person name="Jiang X."/>
            <person name="Hall A.B."/>
            <person name="Arthur T.D."/>
            <person name="Plichta D.R."/>
            <person name="Covington C.T."/>
            <person name="Poyet M."/>
            <person name="Crothers J."/>
            <person name="Moses P.L."/>
            <person name="Tolonen A.C."/>
            <person name="Vlamakis H."/>
            <person name="Alm E.J."/>
            <person name="Xavier R.J."/>
        </authorList>
    </citation>
    <scope>NUCLEOTIDE SEQUENCE [LARGE SCALE GENOMIC DNA]</scope>
    <source>
        <strain evidence="6">aa_0143</strain>
        <strain evidence="4">Aa_0143</strain>
    </source>
</reference>
<feature type="domain" description="LXG" evidence="2">
    <location>
        <begin position="3"/>
        <end position="247"/>
    </location>
</feature>